<evidence type="ECO:0000313" key="2">
    <source>
        <dbReference type="Proteomes" id="UP000182740"/>
    </source>
</evidence>
<reference evidence="2" key="1">
    <citation type="submission" date="2016-11" db="EMBL/GenBank/DDBJ databases">
        <authorList>
            <person name="Varghese N."/>
            <person name="Submissions S."/>
        </authorList>
    </citation>
    <scope>NUCLEOTIDE SEQUENCE [LARGE SCALE GENOMIC DNA]</scope>
    <source>
        <strain evidence="2">DSM 44671</strain>
    </source>
</reference>
<name>A0A1K1SVQ1_9PSEU</name>
<organism evidence="1 2">
    <name type="scientific">Amycolatopsis australiensis</name>
    <dbReference type="NCBI Taxonomy" id="546364"/>
    <lineage>
        <taxon>Bacteria</taxon>
        <taxon>Bacillati</taxon>
        <taxon>Actinomycetota</taxon>
        <taxon>Actinomycetes</taxon>
        <taxon>Pseudonocardiales</taxon>
        <taxon>Pseudonocardiaceae</taxon>
        <taxon>Amycolatopsis</taxon>
    </lineage>
</organism>
<keyword evidence="2" id="KW-1185">Reference proteome</keyword>
<proteinExistence type="predicted"/>
<dbReference type="RefSeq" id="WP_281256022.1">
    <property type="nucleotide sequence ID" value="NZ_FPJG01000006.1"/>
</dbReference>
<sequence>MFALATAALLLGLEPLAREPVRRVGRTALLAAFAALVVDVYLY</sequence>
<protein>
    <submittedName>
        <fullName evidence="1">Uncharacterized protein</fullName>
    </submittedName>
</protein>
<dbReference type="AlphaFoldDB" id="A0A1K1SVQ1"/>
<gene>
    <name evidence="1" type="ORF">SAMN04489730_6952</name>
</gene>
<dbReference type="Proteomes" id="UP000182740">
    <property type="component" value="Unassembled WGS sequence"/>
</dbReference>
<accession>A0A1K1SVQ1</accession>
<dbReference type="EMBL" id="FPJG01000006">
    <property type="protein sequence ID" value="SFW88409.1"/>
    <property type="molecule type" value="Genomic_DNA"/>
</dbReference>
<evidence type="ECO:0000313" key="1">
    <source>
        <dbReference type="EMBL" id="SFW88409.1"/>
    </source>
</evidence>